<accession>W9SVI0</accession>
<proteinExistence type="predicted"/>
<dbReference type="eggNOG" id="ENOG502QPIE">
    <property type="taxonomic scope" value="Eukaryota"/>
</dbReference>
<organism evidence="2 3">
    <name type="scientific">Morus notabilis</name>
    <dbReference type="NCBI Taxonomy" id="981085"/>
    <lineage>
        <taxon>Eukaryota</taxon>
        <taxon>Viridiplantae</taxon>
        <taxon>Streptophyta</taxon>
        <taxon>Embryophyta</taxon>
        <taxon>Tracheophyta</taxon>
        <taxon>Spermatophyta</taxon>
        <taxon>Magnoliopsida</taxon>
        <taxon>eudicotyledons</taxon>
        <taxon>Gunneridae</taxon>
        <taxon>Pentapetalae</taxon>
        <taxon>rosids</taxon>
        <taxon>fabids</taxon>
        <taxon>Rosales</taxon>
        <taxon>Moraceae</taxon>
        <taxon>Moreae</taxon>
        <taxon>Morus</taxon>
    </lineage>
</organism>
<feature type="transmembrane region" description="Helical" evidence="1">
    <location>
        <begin position="416"/>
        <end position="434"/>
    </location>
</feature>
<keyword evidence="1" id="KW-1133">Transmembrane helix</keyword>
<evidence type="ECO:0000313" key="3">
    <source>
        <dbReference type="Proteomes" id="UP000030645"/>
    </source>
</evidence>
<dbReference type="InterPro" id="IPR004158">
    <property type="entry name" value="DUF247_pln"/>
</dbReference>
<evidence type="ECO:0000313" key="2">
    <source>
        <dbReference type="EMBL" id="EXC29939.1"/>
    </source>
</evidence>
<dbReference type="Proteomes" id="UP000030645">
    <property type="component" value="Unassembled WGS sequence"/>
</dbReference>
<dbReference type="EMBL" id="KE346196">
    <property type="protein sequence ID" value="EXC29939.1"/>
    <property type="molecule type" value="Genomic_DNA"/>
</dbReference>
<dbReference type="STRING" id="981085.W9SVI0"/>
<keyword evidence="1" id="KW-0472">Membrane</keyword>
<keyword evidence="3" id="KW-1185">Reference proteome</keyword>
<dbReference type="AlphaFoldDB" id="W9SVI0"/>
<evidence type="ECO:0000256" key="1">
    <source>
        <dbReference type="SAM" id="Phobius"/>
    </source>
</evidence>
<gene>
    <name evidence="2" type="ORF">L484_015132</name>
</gene>
<keyword evidence="1" id="KW-0812">Transmembrane</keyword>
<sequence length="466" mass="53203">MDSSEPARVKTDPLDSSSAFQKLLDLLNRRFDDIEGFIGDLDQTGRNNSAANSTARTSNNFVNTIITISKEKDIDVPISVFKVCDSLNFRETRSLCPSANRLRTYPSLEAQASIHADVQDMEDVLACVVAVDGLFLLNLLCSYGNNKEVLASSSSLRHLVKISQRRLAQETTIQVAMMLENQIPIFVLKFILFIECWKEEYSGQREIVSDLLPRILLGFCEFVSPLKTVENYPLYRIIKHSHLLDLLYHLVTLKQSPEWNPREEEKEESSLKALSHKVRLKIAHLLVSDSKVRFQPIDSRIIEAAKKLAPSHLQKPIDLVQEPPILNWYVEFMNGLIQTAEDVTVLKKQKIISESKSINDERIAKIFSGMNKSVELTNIPKNLNDAIGGVKEYYDHVWWVSSLKFMKKCWWTTRKWCNVIAVLLVLFLLAVQTFCSVYECPRFSFKINNASQAQQGLRLPSLRSHL</sequence>
<protein>
    <submittedName>
        <fullName evidence="2">Uncharacterized protein</fullName>
    </submittedName>
</protein>
<dbReference type="PANTHER" id="PTHR31549">
    <property type="entry name" value="PROTEIN, PUTATIVE (DUF247)-RELATED-RELATED"/>
    <property type="match status" value="1"/>
</dbReference>
<dbReference type="PANTHER" id="PTHR31549:SF300">
    <property type="match status" value="1"/>
</dbReference>
<reference evidence="3" key="1">
    <citation type="submission" date="2013-01" db="EMBL/GenBank/DDBJ databases">
        <title>Draft Genome Sequence of a Mulberry Tree, Morus notabilis C.K. Schneid.</title>
        <authorList>
            <person name="He N."/>
            <person name="Zhao S."/>
        </authorList>
    </citation>
    <scope>NUCLEOTIDE SEQUENCE</scope>
</reference>
<dbReference type="Pfam" id="PF03140">
    <property type="entry name" value="DUF247"/>
    <property type="match status" value="2"/>
</dbReference>
<name>W9SVI0_9ROSA</name>